<dbReference type="Pfam" id="PF02578">
    <property type="entry name" value="Cu-oxidase_4"/>
    <property type="match status" value="1"/>
</dbReference>
<dbReference type="NCBIfam" id="TIGR00726">
    <property type="entry name" value="peptidoglycan editing factor PgeF"/>
    <property type="match status" value="1"/>
</dbReference>
<evidence type="ECO:0000256" key="1">
    <source>
        <dbReference type="ARBA" id="ARBA00000553"/>
    </source>
</evidence>
<protein>
    <recommendedName>
        <fullName evidence="10">Purine nucleoside phosphorylase</fullName>
    </recommendedName>
</protein>
<evidence type="ECO:0000256" key="7">
    <source>
        <dbReference type="ARBA" id="ARBA00047989"/>
    </source>
</evidence>
<dbReference type="PANTHER" id="PTHR30616:SF2">
    <property type="entry name" value="PURINE NUCLEOSIDE PHOSPHORYLASE LACC1"/>
    <property type="match status" value="1"/>
</dbReference>
<name>A0ABT3W705_9PROT</name>
<evidence type="ECO:0000256" key="9">
    <source>
        <dbReference type="ARBA" id="ARBA00049893"/>
    </source>
</evidence>
<dbReference type="Gene3D" id="3.60.140.10">
    <property type="entry name" value="CNF1/YfiH-like putative cysteine hydrolases"/>
    <property type="match status" value="1"/>
</dbReference>
<dbReference type="EMBL" id="JANIDW010000002">
    <property type="protein sequence ID" value="MCX5614463.1"/>
    <property type="molecule type" value="Genomic_DNA"/>
</dbReference>
<comment type="catalytic activity">
    <reaction evidence="1">
        <text>inosine + phosphate = alpha-D-ribose 1-phosphate + hypoxanthine</text>
        <dbReference type="Rhea" id="RHEA:27646"/>
        <dbReference type="ChEBI" id="CHEBI:17368"/>
        <dbReference type="ChEBI" id="CHEBI:17596"/>
        <dbReference type="ChEBI" id="CHEBI:43474"/>
        <dbReference type="ChEBI" id="CHEBI:57720"/>
        <dbReference type="EC" id="2.4.2.1"/>
    </reaction>
    <physiologicalReaction direction="left-to-right" evidence="1">
        <dbReference type="Rhea" id="RHEA:27647"/>
    </physiologicalReaction>
</comment>
<keyword evidence="5" id="KW-0378">Hydrolase</keyword>
<evidence type="ECO:0000256" key="4">
    <source>
        <dbReference type="ARBA" id="ARBA00022723"/>
    </source>
</evidence>
<organism evidence="11 12">
    <name type="scientific">Bombella saccharophila</name>
    <dbReference type="NCBI Taxonomy" id="2967338"/>
    <lineage>
        <taxon>Bacteria</taxon>
        <taxon>Pseudomonadati</taxon>
        <taxon>Pseudomonadota</taxon>
        <taxon>Alphaproteobacteria</taxon>
        <taxon>Acetobacterales</taxon>
        <taxon>Acetobacteraceae</taxon>
        <taxon>Bombella</taxon>
    </lineage>
</organism>
<dbReference type="SUPFAM" id="SSF64438">
    <property type="entry name" value="CNF1/YfiH-like putative cysteine hydrolases"/>
    <property type="match status" value="1"/>
</dbReference>
<evidence type="ECO:0000256" key="3">
    <source>
        <dbReference type="ARBA" id="ARBA00022679"/>
    </source>
</evidence>
<evidence type="ECO:0000256" key="10">
    <source>
        <dbReference type="RuleBase" id="RU361274"/>
    </source>
</evidence>
<proteinExistence type="inferred from homology"/>
<evidence type="ECO:0000313" key="11">
    <source>
        <dbReference type="EMBL" id="MCX5614463.1"/>
    </source>
</evidence>
<keyword evidence="4" id="KW-0479">Metal-binding</keyword>
<dbReference type="InterPro" id="IPR038371">
    <property type="entry name" value="Cu_polyphenol_OxRdtase_sf"/>
</dbReference>
<evidence type="ECO:0000256" key="5">
    <source>
        <dbReference type="ARBA" id="ARBA00022801"/>
    </source>
</evidence>
<evidence type="ECO:0000313" key="12">
    <source>
        <dbReference type="Proteomes" id="UP001165648"/>
    </source>
</evidence>
<evidence type="ECO:0000256" key="2">
    <source>
        <dbReference type="ARBA" id="ARBA00007353"/>
    </source>
</evidence>
<keyword evidence="12" id="KW-1185">Reference proteome</keyword>
<dbReference type="InterPro" id="IPR011324">
    <property type="entry name" value="Cytotoxic_necrot_fac-like_cat"/>
</dbReference>
<dbReference type="CDD" id="cd16833">
    <property type="entry name" value="YfiH"/>
    <property type="match status" value="1"/>
</dbReference>
<reference evidence="11 12" key="1">
    <citation type="submission" date="2022-07" db="EMBL/GenBank/DDBJ databases">
        <title>Bombella genomes.</title>
        <authorList>
            <person name="Harer L."/>
            <person name="Styblova S."/>
            <person name="Ehrmann M."/>
        </authorList>
    </citation>
    <scope>NUCLEOTIDE SEQUENCE [LARGE SCALE GENOMIC DNA]</scope>
    <source>
        <strain evidence="11 12">TMW 2.2558</strain>
    </source>
</reference>
<dbReference type="PANTHER" id="PTHR30616">
    <property type="entry name" value="UNCHARACTERIZED PROTEIN YFIH"/>
    <property type="match status" value="1"/>
</dbReference>
<comment type="catalytic activity">
    <reaction evidence="7">
        <text>adenosine + H2O + H(+) = inosine + NH4(+)</text>
        <dbReference type="Rhea" id="RHEA:24408"/>
        <dbReference type="ChEBI" id="CHEBI:15377"/>
        <dbReference type="ChEBI" id="CHEBI:15378"/>
        <dbReference type="ChEBI" id="CHEBI:16335"/>
        <dbReference type="ChEBI" id="CHEBI:17596"/>
        <dbReference type="ChEBI" id="CHEBI:28938"/>
        <dbReference type="EC" id="3.5.4.4"/>
    </reaction>
    <physiologicalReaction direction="left-to-right" evidence="7">
        <dbReference type="Rhea" id="RHEA:24409"/>
    </physiologicalReaction>
</comment>
<comment type="caution">
    <text evidence="11">The sequence shown here is derived from an EMBL/GenBank/DDBJ whole genome shotgun (WGS) entry which is preliminary data.</text>
</comment>
<evidence type="ECO:0000256" key="6">
    <source>
        <dbReference type="ARBA" id="ARBA00022833"/>
    </source>
</evidence>
<accession>A0ABT3W705</accession>
<comment type="similarity">
    <text evidence="2 10">Belongs to the purine nucleoside phosphorylase YfiH/LACC1 family.</text>
</comment>
<comment type="catalytic activity">
    <reaction evidence="9">
        <text>S-methyl-5'-thioadenosine + phosphate = 5-(methylsulfanyl)-alpha-D-ribose 1-phosphate + adenine</text>
        <dbReference type="Rhea" id="RHEA:11852"/>
        <dbReference type="ChEBI" id="CHEBI:16708"/>
        <dbReference type="ChEBI" id="CHEBI:17509"/>
        <dbReference type="ChEBI" id="CHEBI:43474"/>
        <dbReference type="ChEBI" id="CHEBI:58533"/>
        <dbReference type="EC" id="2.4.2.28"/>
    </reaction>
    <physiologicalReaction direction="left-to-right" evidence="9">
        <dbReference type="Rhea" id="RHEA:11853"/>
    </physiologicalReaction>
</comment>
<gene>
    <name evidence="11" type="primary">pgeF</name>
    <name evidence="11" type="ORF">NQF64_04290</name>
</gene>
<dbReference type="Proteomes" id="UP001165648">
    <property type="component" value="Unassembled WGS sequence"/>
</dbReference>
<sequence length="264" mass="27900">MSLPPVIHSSLLPVPHGFCLRQGGVSRAPYESLNGGVNTQDDPTYVQANRQRIAALVGVEEVHLAALQQVHGAEVVTLRGSEDVPSFSYGALPEGDGLVTDCPTIALGIATADCAPVLFASHDGRVVGAAHAGWRGAVAGVLEATVQQMRALGAEGIRAVIGPCIASASYEVGEDMRCAVLAHDPAHESSGGRFFTPAARTGHYQFDLPAFCLARLEALHVRAEWVERDTAAETCFFSHRRATLRGDGRTGRQLSIIRAITPSS</sequence>
<keyword evidence="3" id="KW-0808">Transferase</keyword>
<keyword evidence="6" id="KW-0862">Zinc</keyword>
<evidence type="ECO:0000256" key="8">
    <source>
        <dbReference type="ARBA" id="ARBA00048968"/>
    </source>
</evidence>
<dbReference type="InterPro" id="IPR003730">
    <property type="entry name" value="Cu_polyphenol_OxRdtase"/>
</dbReference>
<dbReference type="RefSeq" id="WP_266106604.1">
    <property type="nucleotide sequence ID" value="NZ_JANIDW010000002.1"/>
</dbReference>
<comment type="catalytic activity">
    <reaction evidence="8">
        <text>adenosine + phosphate = alpha-D-ribose 1-phosphate + adenine</text>
        <dbReference type="Rhea" id="RHEA:27642"/>
        <dbReference type="ChEBI" id="CHEBI:16335"/>
        <dbReference type="ChEBI" id="CHEBI:16708"/>
        <dbReference type="ChEBI" id="CHEBI:43474"/>
        <dbReference type="ChEBI" id="CHEBI:57720"/>
        <dbReference type="EC" id="2.4.2.1"/>
    </reaction>
    <physiologicalReaction direction="left-to-right" evidence="8">
        <dbReference type="Rhea" id="RHEA:27643"/>
    </physiologicalReaction>
</comment>